<accession>A0A550JKB8</accession>
<dbReference type="RefSeq" id="WP_092052227.1">
    <property type="nucleotide sequence ID" value="NZ_FOJJ01000001.1"/>
</dbReference>
<feature type="domain" description="PIN" evidence="6">
    <location>
        <begin position="5"/>
        <end position="121"/>
    </location>
</feature>
<evidence type="ECO:0000313" key="7">
    <source>
        <dbReference type="EMBL" id="TRO83661.1"/>
    </source>
</evidence>
<dbReference type="SUPFAM" id="SSF88723">
    <property type="entry name" value="PIN domain-like"/>
    <property type="match status" value="1"/>
</dbReference>
<evidence type="ECO:0000256" key="5">
    <source>
        <dbReference type="HAMAP-Rule" id="MF_00265"/>
    </source>
</evidence>
<evidence type="ECO:0000256" key="4">
    <source>
        <dbReference type="ARBA" id="ARBA00022801"/>
    </source>
</evidence>
<dbReference type="InterPro" id="IPR002716">
    <property type="entry name" value="PIN_dom"/>
</dbReference>
<keyword evidence="2 5" id="KW-0540">Nuclease</keyword>
<dbReference type="InterPro" id="IPR052106">
    <property type="entry name" value="PINc/VapC_TA"/>
</dbReference>
<organism evidence="7 8">
    <name type="scientific">Trichloromonas acetexigens</name>
    <dbReference type="NCBI Taxonomy" id="38815"/>
    <lineage>
        <taxon>Bacteria</taxon>
        <taxon>Pseudomonadati</taxon>
        <taxon>Thermodesulfobacteriota</taxon>
        <taxon>Desulfuromonadia</taxon>
        <taxon>Desulfuromonadales</taxon>
        <taxon>Trichloromonadaceae</taxon>
        <taxon>Trichloromonas</taxon>
    </lineage>
</organism>
<dbReference type="EC" id="3.1.-.-" evidence="5"/>
<dbReference type="Gene3D" id="3.40.50.1010">
    <property type="entry name" value="5'-nuclease"/>
    <property type="match status" value="1"/>
</dbReference>
<keyword evidence="5" id="KW-0460">Magnesium</keyword>
<evidence type="ECO:0000256" key="3">
    <source>
        <dbReference type="ARBA" id="ARBA00022723"/>
    </source>
</evidence>
<dbReference type="HAMAP" id="MF_00265">
    <property type="entry name" value="VapC_Nob1"/>
    <property type="match status" value="1"/>
</dbReference>
<keyword evidence="4 5" id="KW-0378">Hydrolase</keyword>
<proteinExistence type="inferred from homology"/>
<name>A0A550JKB8_9BACT</name>
<keyword evidence="1 5" id="KW-1277">Toxin-antitoxin system</keyword>
<dbReference type="EMBL" id="VJVV01000001">
    <property type="protein sequence ID" value="TRO83661.1"/>
    <property type="molecule type" value="Genomic_DNA"/>
</dbReference>
<dbReference type="Proteomes" id="UP000317155">
    <property type="component" value="Unassembled WGS sequence"/>
</dbReference>
<dbReference type="GO" id="GO:0000287">
    <property type="term" value="F:magnesium ion binding"/>
    <property type="evidence" value="ECO:0007669"/>
    <property type="project" value="UniProtKB-UniRule"/>
</dbReference>
<gene>
    <name evidence="5" type="primary">vapC</name>
    <name evidence="7" type="ORF">FL622_00315</name>
</gene>
<keyword evidence="5" id="KW-0800">Toxin</keyword>
<feature type="binding site" evidence="5">
    <location>
        <position position="7"/>
    </location>
    <ligand>
        <name>Mg(2+)</name>
        <dbReference type="ChEBI" id="CHEBI:18420"/>
    </ligand>
</feature>
<evidence type="ECO:0000313" key="8">
    <source>
        <dbReference type="Proteomes" id="UP000317155"/>
    </source>
</evidence>
<dbReference type="AlphaFoldDB" id="A0A550JKB8"/>
<dbReference type="InterPro" id="IPR022907">
    <property type="entry name" value="VapC_family"/>
</dbReference>
<dbReference type="CDD" id="cd18692">
    <property type="entry name" value="PIN_VapC-like"/>
    <property type="match status" value="1"/>
</dbReference>
<protein>
    <recommendedName>
        <fullName evidence="5">Ribonuclease VapC</fullName>
        <shortName evidence="5">RNase VapC</shortName>
        <ecNumber evidence="5">3.1.-.-</ecNumber>
    </recommendedName>
    <alternativeName>
        <fullName evidence="5">Toxin VapC</fullName>
    </alternativeName>
</protein>
<evidence type="ECO:0000259" key="6">
    <source>
        <dbReference type="Pfam" id="PF01850"/>
    </source>
</evidence>
<dbReference type="Pfam" id="PF01850">
    <property type="entry name" value="PIN"/>
    <property type="match status" value="1"/>
</dbReference>
<reference evidence="7 8" key="1">
    <citation type="submission" date="2019-07" db="EMBL/GenBank/DDBJ databases">
        <title>Insights of Desulfuromonas acetexigens electromicrobiology.</title>
        <authorList>
            <person name="Katuri K."/>
            <person name="Sapireddy V."/>
            <person name="Shaw D.R."/>
            <person name="Saikaly P."/>
        </authorList>
    </citation>
    <scope>NUCLEOTIDE SEQUENCE [LARGE SCALE GENOMIC DNA]</scope>
    <source>
        <strain evidence="7 8">2873</strain>
    </source>
</reference>
<feature type="binding site" evidence="5">
    <location>
        <position position="102"/>
    </location>
    <ligand>
        <name>Mg(2+)</name>
        <dbReference type="ChEBI" id="CHEBI:18420"/>
    </ligand>
</feature>
<dbReference type="PANTHER" id="PTHR38826:SF5">
    <property type="entry name" value="RIBONUCLEASE VAPC13"/>
    <property type="match status" value="1"/>
</dbReference>
<evidence type="ECO:0000256" key="1">
    <source>
        <dbReference type="ARBA" id="ARBA00022649"/>
    </source>
</evidence>
<keyword evidence="8" id="KW-1185">Reference proteome</keyword>
<comment type="caution">
    <text evidence="7">The sequence shown here is derived from an EMBL/GenBank/DDBJ whole genome shotgun (WGS) entry which is preliminary data.</text>
</comment>
<dbReference type="PANTHER" id="PTHR38826">
    <property type="entry name" value="RIBONUCLEASE VAPC13"/>
    <property type="match status" value="1"/>
</dbReference>
<comment type="function">
    <text evidence="5">Toxic component of a toxin-antitoxin (TA) system. An RNase.</text>
</comment>
<dbReference type="GO" id="GO:0090729">
    <property type="term" value="F:toxin activity"/>
    <property type="evidence" value="ECO:0007669"/>
    <property type="project" value="UniProtKB-KW"/>
</dbReference>
<dbReference type="GO" id="GO:0004540">
    <property type="term" value="F:RNA nuclease activity"/>
    <property type="evidence" value="ECO:0007669"/>
    <property type="project" value="InterPro"/>
</dbReference>
<evidence type="ECO:0000256" key="2">
    <source>
        <dbReference type="ARBA" id="ARBA00022722"/>
    </source>
</evidence>
<dbReference type="GO" id="GO:0016787">
    <property type="term" value="F:hydrolase activity"/>
    <property type="evidence" value="ECO:0007669"/>
    <property type="project" value="UniProtKB-KW"/>
</dbReference>
<comment type="similarity">
    <text evidence="5">Belongs to the PINc/VapC protein family.</text>
</comment>
<comment type="cofactor">
    <cofactor evidence="5">
        <name>Mg(2+)</name>
        <dbReference type="ChEBI" id="CHEBI:18420"/>
    </cofactor>
</comment>
<sequence length="138" mass="15325">MMLTFFDTNVLVYLFDTDSPEKANRARAVFGEAVEEGRFVISTQVLQEFFVTVTRKLAVPLSVVDAEEAVRGFAELSVTPVDVPQVLAAIGRSRTMQISFWDALIIEAALSVGATRLLTEDLQHGCRFDGLRIENPFL</sequence>
<dbReference type="OrthoDB" id="8687082at2"/>
<dbReference type="InterPro" id="IPR029060">
    <property type="entry name" value="PIN-like_dom_sf"/>
</dbReference>
<keyword evidence="3 5" id="KW-0479">Metal-binding</keyword>